<feature type="region of interest" description="Disordered" evidence="1">
    <location>
        <begin position="46"/>
        <end position="103"/>
    </location>
</feature>
<evidence type="ECO:0000313" key="2">
    <source>
        <dbReference type="EMBL" id="KAF5920871.1"/>
    </source>
</evidence>
<reference evidence="2 3" key="1">
    <citation type="journal article" date="2020" name="Mol. Biol. Evol.">
        <title>Interspecific Gene Flow and the Evolution of Specialization in Black and White Rhinoceros.</title>
        <authorList>
            <person name="Moodley Y."/>
            <person name="Westbury M.V."/>
            <person name="Russo I.M."/>
            <person name="Gopalakrishnan S."/>
            <person name="Rakotoarivelo A."/>
            <person name="Olsen R.A."/>
            <person name="Prost S."/>
            <person name="Tunstall T."/>
            <person name="Ryder O.A."/>
            <person name="Dalen L."/>
            <person name="Bruford M.W."/>
        </authorList>
    </citation>
    <scope>NUCLEOTIDE SEQUENCE [LARGE SCALE GENOMIC DNA]</scope>
    <source>
        <strain evidence="2">SBR-YM</strain>
        <tissue evidence="2">Skin</tissue>
    </source>
</reference>
<proteinExistence type="predicted"/>
<feature type="region of interest" description="Disordered" evidence="1">
    <location>
        <begin position="115"/>
        <end position="141"/>
    </location>
</feature>
<feature type="compositionally biased region" description="Gly residues" evidence="1">
    <location>
        <begin position="68"/>
        <end position="79"/>
    </location>
</feature>
<dbReference type="PANTHER" id="PTHR47193:SF1">
    <property type="entry name" value="CATION CHANNEL SPERM-ASSOCIATED PROTEIN 1"/>
    <property type="match status" value="1"/>
</dbReference>
<dbReference type="GO" id="GO:0005227">
    <property type="term" value="F:calcium-activated cation channel activity"/>
    <property type="evidence" value="ECO:0007669"/>
    <property type="project" value="InterPro"/>
</dbReference>
<accession>A0A7J7EYV0</accession>
<protein>
    <submittedName>
        <fullName evidence="2">Uncharacterized protein</fullName>
    </submittedName>
</protein>
<gene>
    <name evidence="2" type="ORF">HPG69_006182</name>
</gene>
<dbReference type="AlphaFoldDB" id="A0A7J7EYV0"/>
<feature type="region of interest" description="Disordered" evidence="1">
    <location>
        <begin position="1"/>
        <end position="21"/>
    </location>
</feature>
<dbReference type="PANTHER" id="PTHR47193">
    <property type="entry name" value="CATION CHANNEL SPERM-ASSOCIATED PROTEIN 1"/>
    <property type="match status" value="1"/>
</dbReference>
<name>A0A7J7EYV0_DICBM</name>
<evidence type="ECO:0000313" key="3">
    <source>
        <dbReference type="Proteomes" id="UP000551758"/>
    </source>
</evidence>
<comment type="caution">
    <text evidence="2">The sequence shown here is derived from an EMBL/GenBank/DDBJ whole genome shotgun (WGS) entry which is preliminary data.</text>
</comment>
<dbReference type="GO" id="GO:0007283">
    <property type="term" value="P:spermatogenesis"/>
    <property type="evidence" value="ECO:0007669"/>
    <property type="project" value="TreeGrafter"/>
</dbReference>
<evidence type="ECO:0000256" key="1">
    <source>
        <dbReference type="SAM" id="MobiDB-lite"/>
    </source>
</evidence>
<organism evidence="2 3">
    <name type="scientific">Diceros bicornis minor</name>
    <name type="common">South-central black rhinoceros</name>
    <dbReference type="NCBI Taxonomy" id="77932"/>
    <lineage>
        <taxon>Eukaryota</taxon>
        <taxon>Metazoa</taxon>
        <taxon>Chordata</taxon>
        <taxon>Craniata</taxon>
        <taxon>Vertebrata</taxon>
        <taxon>Euteleostomi</taxon>
        <taxon>Mammalia</taxon>
        <taxon>Eutheria</taxon>
        <taxon>Laurasiatheria</taxon>
        <taxon>Perissodactyla</taxon>
        <taxon>Rhinocerotidae</taxon>
        <taxon>Diceros</taxon>
    </lineage>
</organism>
<sequence length="141" mass="15324">MKPEEGAEPLLQPPPREDPTVAPSSLVIAVLVDNFQMALLRGLEKVKQEVPSGMGQVDQSEKREEGGTEAGGKGGGGSRDGQAWDSGRIEASSSQRAAQIHEKLLDDSLTELRKAEPEEEMGEHAIRKQLMEKKFGTMTEK</sequence>
<dbReference type="GO" id="GO:0060296">
    <property type="term" value="P:regulation of cilium beat frequency involved in ciliary motility"/>
    <property type="evidence" value="ECO:0007669"/>
    <property type="project" value="TreeGrafter"/>
</dbReference>
<keyword evidence="3" id="KW-1185">Reference proteome</keyword>
<dbReference type="GO" id="GO:0005245">
    <property type="term" value="F:voltage-gated calcium channel activity"/>
    <property type="evidence" value="ECO:0007669"/>
    <property type="project" value="TreeGrafter"/>
</dbReference>
<dbReference type="GO" id="GO:0036128">
    <property type="term" value="C:CatSper complex"/>
    <property type="evidence" value="ECO:0007669"/>
    <property type="project" value="InterPro"/>
</dbReference>
<dbReference type="EMBL" id="JACDTQ010001885">
    <property type="protein sequence ID" value="KAF5920871.1"/>
    <property type="molecule type" value="Genomic_DNA"/>
</dbReference>
<dbReference type="Proteomes" id="UP000551758">
    <property type="component" value="Unassembled WGS sequence"/>
</dbReference>
<dbReference type="InterPro" id="IPR028746">
    <property type="entry name" value="CatSper1"/>
</dbReference>
<dbReference type="GO" id="GO:0030317">
    <property type="term" value="P:flagellated sperm motility"/>
    <property type="evidence" value="ECO:0007669"/>
    <property type="project" value="InterPro"/>
</dbReference>